<name>A0A9R1UTZ3_LACSA</name>
<comment type="caution">
    <text evidence="2">The sequence shown here is derived from an EMBL/GenBank/DDBJ whole genome shotgun (WGS) entry which is preliminary data.</text>
</comment>
<sequence>MKMHKIDQITTTGKTKIDWLKEVPYKVSCFVWRAKMDRFPSAMALQRRWVWLESMTCKYCNHEEECSDHILVQCPSARLVMEWVFQWCGIHIDPFNTIVALCGGIDQRKYGFYKSFAMEPFEAYGGQKMINSATDEFHILCWQT</sequence>
<gene>
    <name evidence="2" type="ORF">LSAT_V11C800399230</name>
</gene>
<feature type="domain" description="Reverse transcriptase zinc-binding" evidence="1">
    <location>
        <begin position="13"/>
        <end position="78"/>
    </location>
</feature>
<evidence type="ECO:0000313" key="2">
    <source>
        <dbReference type="EMBL" id="KAJ0193513.1"/>
    </source>
</evidence>
<protein>
    <recommendedName>
        <fullName evidence="1">Reverse transcriptase zinc-binding domain-containing protein</fullName>
    </recommendedName>
</protein>
<evidence type="ECO:0000313" key="3">
    <source>
        <dbReference type="Proteomes" id="UP000235145"/>
    </source>
</evidence>
<evidence type="ECO:0000259" key="1">
    <source>
        <dbReference type="Pfam" id="PF13966"/>
    </source>
</evidence>
<dbReference type="InterPro" id="IPR026960">
    <property type="entry name" value="RVT-Znf"/>
</dbReference>
<proteinExistence type="predicted"/>
<accession>A0A9R1UTZ3</accession>
<dbReference type="EMBL" id="NBSK02000008">
    <property type="protein sequence ID" value="KAJ0193513.1"/>
    <property type="molecule type" value="Genomic_DNA"/>
</dbReference>
<dbReference type="AlphaFoldDB" id="A0A9R1UTZ3"/>
<dbReference type="Proteomes" id="UP000235145">
    <property type="component" value="Unassembled WGS sequence"/>
</dbReference>
<reference evidence="2 3" key="1">
    <citation type="journal article" date="2017" name="Nat. Commun.">
        <title>Genome assembly with in vitro proximity ligation data and whole-genome triplication in lettuce.</title>
        <authorList>
            <person name="Reyes-Chin-Wo S."/>
            <person name="Wang Z."/>
            <person name="Yang X."/>
            <person name="Kozik A."/>
            <person name="Arikit S."/>
            <person name="Song C."/>
            <person name="Xia L."/>
            <person name="Froenicke L."/>
            <person name="Lavelle D.O."/>
            <person name="Truco M.J."/>
            <person name="Xia R."/>
            <person name="Zhu S."/>
            <person name="Xu C."/>
            <person name="Xu H."/>
            <person name="Xu X."/>
            <person name="Cox K."/>
            <person name="Korf I."/>
            <person name="Meyers B.C."/>
            <person name="Michelmore R.W."/>
        </authorList>
    </citation>
    <scope>NUCLEOTIDE SEQUENCE [LARGE SCALE GENOMIC DNA]</scope>
    <source>
        <strain evidence="3">cv. Salinas</strain>
        <tissue evidence="2">Seedlings</tissue>
    </source>
</reference>
<organism evidence="2 3">
    <name type="scientific">Lactuca sativa</name>
    <name type="common">Garden lettuce</name>
    <dbReference type="NCBI Taxonomy" id="4236"/>
    <lineage>
        <taxon>Eukaryota</taxon>
        <taxon>Viridiplantae</taxon>
        <taxon>Streptophyta</taxon>
        <taxon>Embryophyta</taxon>
        <taxon>Tracheophyta</taxon>
        <taxon>Spermatophyta</taxon>
        <taxon>Magnoliopsida</taxon>
        <taxon>eudicotyledons</taxon>
        <taxon>Gunneridae</taxon>
        <taxon>Pentapetalae</taxon>
        <taxon>asterids</taxon>
        <taxon>campanulids</taxon>
        <taxon>Asterales</taxon>
        <taxon>Asteraceae</taxon>
        <taxon>Cichorioideae</taxon>
        <taxon>Cichorieae</taxon>
        <taxon>Lactucinae</taxon>
        <taxon>Lactuca</taxon>
    </lineage>
</organism>
<keyword evidence="3" id="KW-1185">Reference proteome</keyword>
<dbReference type="Pfam" id="PF13966">
    <property type="entry name" value="zf-RVT"/>
    <property type="match status" value="1"/>
</dbReference>